<accession>A0ABV3FBU8</accession>
<protein>
    <submittedName>
        <fullName evidence="2">SDR family NAD(P)-dependent oxidoreductase</fullName>
    </submittedName>
</protein>
<dbReference type="Pfam" id="PF00106">
    <property type="entry name" value="adh_short"/>
    <property type="match status" value="1"/>
</dbReference>
<dbReference type="InterPro" id="IPR036291">
    <property type="entry name" value="NAD(P)-bd_dom_sf"/>
</dbReference>
<evidence type="ECO:0000313" key="3">
    <source>
        <dbReference type="Proteomes" id="UP001551658"/>
    </source>
</evidence>
<dbReference type="RefSeq" id="WP_357981293.1">
    <property type="nucleotide sequence ID" value="NZ_JBFAIH010000013.1"/>
</dbReference>
<evidence type="ECO:0000256" key="1">
    <source>
        <dbReference type="ARBA" id="ARBA00023002"/>
    </source>
</evidence>
<proteinExistence type="predicted"/>
<dbReference type="InterPro" id="IPR002347">
    <property type="entry name" value="SDR_fam"/>
</dbReference>
<gene>
    <name evidence="2" type="ORF">AB0H72_21085</name>
</gene>
<dbReference type="EMBL" id="JBFAIH010000013">
    <property type="protein sequence ID" value="MEV0365196.1"/>
    <property type="molecule type" value="Genomic_DNA"/>
</dbReference>
<dbReference type="SUPFAM" id="SSF51735">
    <property type="entry name" value="NAD(P)-binding Rossmann-fold domains"/>
    <property type="match status" value="1"/>
</dbReference>
<dbReference type="Proteomes" id="UP001551658">
    <property type="component" value="Unassembled WGS sequence"/>
</dbReference>
<dbReference type="PRINTS" id="PR00081">
    <property type="entry name" value="GDHRDH"/>
</dbReference>
<name>A0ABV3FBU8_9NOCA</name>
<comment type="caution">
    <text evidence="2">The sequence shown here is derived from an EMBL/GenBank/DDBJ whole genome shotgun (WGS) entry which is preliminary data.</text>
</comment>
<sequence>MKTAVITGGTDGIGRKLAQTLLERGDRVVVIGRSSVKAEAVHAAAARLGAADRLEFLPADLSLVSENHRVVDHLRSAYPAIDILALGARYYRSSRALTADGFEASFALFYLSRYLLAHGLAETLGRSTTPIVLDLSGPGGDLARINWDDLQFARGYDPDAVMHQCGKLSDLLAVAFVRAHANSGIRYLLLHPGLTATGFTGSYSAEDAATVAGMRRRGQPVDAAVARIMRHLDHPAVAPLSAFMQDTPVDTTGAAFDMAAAERLAAHTRELLAGAGPGPHA</sequence>
<keyword evidence="1" id="KW-0560">Oxidoreductase</keyword>
<dbReference type="PANTHER" id="PTHR47534:SF3">
    <property type="entry name" value="ALCOHOL DEHYDROGENASE-LIKE C-TERMINAL DOMAIN-CONTAINING PROTEIN"/>
    <property type="match status" value="1"/>
</dbReference>
<dbReference type="Gene3D" id="3.40.50.720">
    <property type="entry name" value="NAD(P)-binding Rossmann-like Domain"/>
    <property type="match status" value="1"/>
</dbReference>
<organism evidence="2 3">
    <name type="scientific">Nocardia fusca</name>
    <dbReference type="NCBI Taxonomy" id="941183"/>
    <lineage>
        <taxon>Bacteria</taxon>
        <taxon>Bacillati</taxon>
        <taxon>Actinomycetota</taxon>
        <taxon>Actinomycetes</taxon>
        <taxon>Mycobacteriales</taxon>
        <taxon>Nocardiaceae</taxon>
        <taxon>Nocardia</taxon>
    </lineage>
</organism>
<keyword evidence="3" id="KW-1185">Reference proteome</keyword>
<evidence type="ECO:0000313" key="2">
    <source>
        <dbReference type="EMBL" id="MEV0365196.1"/>
    </source>
</evidence>
<reference evidence="2 3" key="1">
    <citation type="submission" date="2024-06" db="EMBL/GenBank/DDBJ databases">
        <title>The Natural Products Discovery Center: Release of the First 8490 Sequenced Strains for Exploring Actinobacteria Biosynthetic Diversity.</title>
        <authorList>
            <person name="Kalkreuter E."/>
            <person name="Kautsar S.A."/>
            <person name="Yang D."/>
            <person name="Bader C.D."/>
            <person name="Teijaro C.N."/>
            <person name="Fluegel L."/>
            <person name="Davis C.M."/>
            <person name="Simpson J.R."/>
            <person name="Lauterbach L."/>
            <person name="Steele A.D."/>
            <person name="Gui C."/>
            <person name="Meng S."/>
            <person name="Li G."/>
            <person name="Viehrig K."/>
            <person name="Ye F."/>
            <person name="Su P."/>
            <person name="Kiefer A.F."/>
            <person name="Nichols A."/>
            <person name="Cepeda A.J."/>
            <person name="Yan W."/>
            <person name="Fan B."/>
            <person name="Jiang Y."/>
            <person name="Adhikari A."/>
            <person name="Zheng C.-J."/>
            <person name="Schuster L."/>
            <person name="Cowan T.M."/>
            <person name="Smanski M.J."/>
            <person name="Chevrette M.G."/>
            <person name="De Carvalho L.P.S."/>
            <person name="Shen B."/>
        </authorList>
    </citation>
    <scope>NUCLEOTIDE SEQUENCE [LARGE SCALE GENOMIC DNA]</scope>
    <source>
        <strain evidence="2 3">NPDC050671</strain>
    </source>
</reference>
<dbReference type="PANTHER" id="PTHR47534">
    <property type="entry name" value="YALI0E05731P"/>
    <property type="match status" value="1"/>
</dbReference>
<dbReference type="InterPro" id="IPR052228">
    <property type="entry name" value="Sec_Metab_Biosynth_Oxidored"/>
</dbReference>